<feature type="compositionally biased region" description="Polar residues" evidence="1">
    <location>
        <begin position="16"/>
        <end position="26"/>
    </location>
</feature>
<feature type="compositionally biased region" description="Low complexity" evidence="1">
    <location>
        <begin position="196"/>
        <end position="205"/>
    </location>
</feature>
<feature type="region of interest" description="Disordered" evidence="1">
    <location>
        <begin position="174"/>
        <end position="403"/>
    </location>
</feature>
<protein>
    <recommendedName>
        <fullName evidence="4">Protein DSF2</fullName>
    </recommendedName>
</protein>
<gene>
    <name evidence="2" type="ORF">EMPS_00624</name>
</gene>
<feature type="compositionally biased region" description="Low complexity" evidence="1">
    <location>
        <begin position="1"/>
        <end position="10"/>
    </location>
</feature>
<dbReference type="InterPro" id="IPR011990">
    <property type="entry name" value="TPR-like_helical_dom_sf"/>
</dbReference>
<dbReference type="PANTHER" id="PTHR43628:SF1">
    <property type="entry name" value="CHITIN SYNTHASE REGULATORY FACTOR 2-RELATED"/>
    <property type="match status" value="1"/>
</dbReference>
<dbReference type="InterPro" id="IPR006597">
    <property type="entry name" value="Sel1-like"/>
</dbReference>
<dbReference type="EMBL" id="BQFW01000001">
    <property type="protein sequence ID" value="GJJ68278.1"/>
    <property type="molecule type" value="Genomic_DNA"/>
</dbReference>
<dbReference type="Pfam" id="PF08238">
    <property type="entry name" value="Sel1"/>
    <property type="match status" value="4"/>
</dbReference>
<feature type="compositionally biased region" description="Low complexity" evidence="1">
    <location>
        <begin position="242"/>
        <end position="257"/>
    </location>
</feature>
<evidence type="ECO:0000256" key="1">
    <source>
        <dbReference type="SAM" id="MobiDB-lite"/>
    </source>
</evidence>
<name>A0A9P3H217_9FUNG</name>
<feature type="compositionally biased region" description="Polar residues" evidence="1">
    <location>
        <begin position="578"/>
        <end position="589"/>
    </location>
</feature>
<feature type="compositionally biased region" description="Polar residues" evidence="1">
    <location>
        <begin position="597"/>
        <end position="611"/>
    </location>
</feature>
<feature type="compositionally biased region" description="Polar residues" evidence="1">
    <location>
        <begin position="500"/>
        <end position="510"/>
    </location>
</feature>
<evidence type="ECO:0000313" key="3">
    <source>
        <dbReference type="Proteomes" id="UP000827284"/>
    </source>
</evidence>
<dbReference type="GO" id="GO:0010972">
    <property type="term" value="P:negative regulation of G2/M transition of mitotic cell cycle"/>
    <property type="evidence" value="ECO:0007669"/>
    <property type="project" value="TreeGrafter"/>
</dbReference>
<proteinExistence type="predicted"/>
<sequence length="890" mass="96230">MASAQYQQQRQQDRYNASSQQQQSYTLYPDPPPQSHPPRSNHHHQQQQQSSSSQQRSYADLTPQTSFSSSSSKQQQQQHNNHHPVHSPAPSRGNSGSNGIHHSGSNGSSGSGASARPKVSQLSYLTGSNSGGPPSPISPSSPRPIDAITSHLNLTHLDEPLQDRIVIGSAAAIGANDGYDQKQYQQPRRKTPTPGHQQQRHQQLQENESYGSGVMKHTGSTGSTRSNGSQGSQGYHGGELKQSSSSASAHSSSSVQSREQHLRQSPSAGSSYSNHSANGQHSRQAQPRHANGELKQSDSSASARSVNSASSGRSQQHIHPSLSSGSAASVGSSRSGHRPQRGVSPSPSPLSPLSHEQDQDEDRDHERHQQQALQYQQKLQQKPPSVHDEDDSDDSDSGSMLSYRRSISRLSMSYKRTANGAPNISLFAPNQRSAMLQNQHGGGVELSSSQKMIQEQREERLRQQRQQQQNTMGEGSSASISSLASIDQRSRQEDGRRNVNHIQNHHQSPYSAGREPQIPERSTSADNHLTSASRSRPQQQAGRSNPSSPSIPNRTVSNNNASQQQQHSNQTHHQNGQRSQQDNHGQQRSRVPERLNLSPNDYQQDMNSSRARSPGHQGGHSPARSPGSPMPGGGSGGGVYRQNGFSASQNSLAPSSTSHGPPGHRGGGGAGNGVNPHPAHHLASGGYVRPEEAVGPSNPMPEKAEDFVRQGIEYHETGEIAKATHFFRTAAELGDPVGMLMYGLSVRHGWGCAANRQLAFQYLQKSAEHAVGDLKSRDSFASTAAKGELVLAIYELGICFRHGWGAAKNKKTAAYYFEIAANLGDPDAQNDLAWCYYHGVGVKKDMFKSAKYYRLAAAQGLNTVGNSWIWKDKYGGMPASPTGEKASTPF</sequence>
<dbReference type="Gene3D" id="1.25.40.10">
    <property type="entry name" value="Tetratricopeptide repeat domain"/>
    <property type="match status" value="1"/>
</dbReference>
<evidence type="ECO:0008006" key="4">
    <source>
        <dbReference type="Google" id="ProtNLM"/>
    </source>
</evidence>
<feature type="compositionally biased region" description="Basic and acidic residues" evidence="1">
    <location>
        <begin position="488"/>
        <end position="497"/>
    </location>
</feature>
<dbReference type="Proteomes" id="UP000827284">
    <property type="component" value="Unassembled WGS sequence"/>
</dbReference>
<evidence type="ECO:0000313" key="2">
    <source>
        <dbReference type="EMBL" id="GJJ68278.1"/>
    </source>
</evidence>
<feature type="compositionally biased region" description="Pro residues" evidence="1">
    <location>
        <begin position="133"/>
        <end position="142"/>
    </location>
</feature>
<feature type="compositionally biased region" description="Gly residues" evidence="1">
    <location>
        <begin position="630"/>
        <end position="639"/>
    </location>
</feature>
<feature type="compositionally biased region" description="Low complexity" evidence="1">
    <location>
        <begin position="476"/>
        <end position="486"/>
    </location>
</feature>
<feature type="region of interest" description="Disordered" evidence="1">
    <location>
        <begin position="437"/>
        <end position="684"/>
    </location>
</feature>
<dbReference type="GO" id="GO:0032153">
    <property type="term" value="C:cell division site"/>
    <property type="evidence" value="ECO:0007669"/>
    <property type="project" value="TreeGrafter"/>
</dbReference>
<feature type="compositionally biased region" description="Low complexity" evidence="1">
    <location>
        <begin position="321"/>
        <end position="334"/>
    </location>
</feature>
<feature type="compositionally biased region" description="Low complexity" evidence="1">
    <location>
        <begin position="370"/>
        <end position="382"/>
    </location>
</feature>
<accession>A0A9P3H217</accession>
<dbReference type="SMART" id="SM00671">
    <property type="entry name" value="SEL1"/>
    <property type="match status" value="3"/>
</dbReference>
<feature type="compositionally biased region" description="Low complexity" evidence="1">
    <location>
        <begin position="64"/>
        <end position="78"/>
    </location>
</feature>
<dbReference type="PANTHER" id="PTHR43628">
    <property type="entry name" value="ACTIVATOR OF C KINASE PROTEIN 1-RELATED"/>
    <property type="match status" value="1"/>
</dbReference>
<feature type="region of interest" description="Disordered" evidence="1">
    <location>
        <begin position="1"/>
        <end position="151"/>
    </location>
</feature>
<comment type="caution">
    <text evidence="2">The sequence shown here is derived from an EMBL/GenBank/DDBJ whole genome shotgun (WGS) entry which is preliminary data.</text>
</comment>
<reference evidence="2" key="1">
    <citation type="submission" date="2021-11" db="EMBL/GenBank/DDBJ databases">
        <authorList>
            <person name="Herlambang A."/>
            <person name="Guo Y."/>
            <person name="Takashima Y."/>
            <person name="Nishizawa T."/>
        </authorList>
    </citation>
    <scope>NUCLEOTIDE SEQUENCE</scope>
    <source>
        <strain evidence="2">E1425</strain>
    </source>
</reference>
<organism evidence="2 3">
    <name type="scientific">Entomortierella parvispora</name>
    <dbReference type="NCBI Taxonomy" id="205924"/>
    <lineage>
        <taxon>Eukaryota</taxon>
        <taxon>Fungi</taxon>
        <taxon>Fungi incertae sedis</taxon>
        <taxon>Mucoromycota</taxon>
        <taxon>Mortierellomycotina</taxon>
        <taxon>Mortierellomycetes</taxon>
        <taxon>Mortierellales</taxon>
        <taxon>Mortierellaceae</taxon>
        <taxon>Entomortierella</taxon>
    </lineage>
</organism>
<feature type="compositionally biased region" description="Gly residues" evidence="1">
    <location>
        <begin position="663"/>
        <end position="672"/>
    </location>
</feature>
<dbReference type="InterPro" id="IPR052945">
    <property type="entry name" value="Mitotic_Regulator"/>
</dbReference>
<dbReference type="OrthoDB" id="2148946at2759"/>
<feature type="compositionally biased region" description="Low complexity" evidence="1">
    <location>
        <begin position="91"/>
        <end position="116"/>
    </location>
</feature>
<dbReference type="SUPFAM" id="SSF81901">
    <property type="entry name" value="HCP-like"/>
    <property type="match status" value="1"/>
</dbReference>
<feature type="compositionally biased region" description="Low complexity" evidence="1">
    <location>
        <begin position="297"/>
        <end position="314"/>
    </location>
</feature>
<dbReference type="AlphaFoldDB" id="A0A9P3H217"/>
<feature type="compositionally biased region" description="Polar residues" evidence="1">
    <location>
        <begin position="643"/>
        <end position="652"/>
    </location>
</feature>
<feature type="compositionally biased region" description="Low complexity" evidence="1">
    <location>
        <begin position="218"/>
        <end position="233"/>
    </location>
</feature>
<reference evidence="2" key="2">
    <citation type="journal article" date="2022" name="Microbiol. Resour. Announc.">
        <title>Whole-Genome Sequence of Entomortierella parvispora E1425, a Mucoromycotan Fungus Associated with Burkholderiaceae-Related Endosymbiotic Bacteria.</title>
        <authorList>
            <person name="Herlambang A."/>
            <person name="Guo Y."/>
            <person name="Takashima Y."/>
            <person name="Narisawa K."/>
            <person name="Ohta H."/>
            <person name="Nishizawa T."/>
        </authorList>
    </citation>
    <scope>NUCLEOTIDE SEQUENCE</scope>
    <source>
        <strain evidence="2">E1425</strain>
    </source>
</reference>
<feature type="compositionally biased region" description="Polar residues" evidence="1">
    <location>
        <begin position="263"/>
        <end position="285"/>
    </location>
</feature>
<keyword evidence="3" id="KW-1185">Reference proteome</keyword>
<feature type="compositionally biased region" description="Polar residues" evidence="1">
    <location>
        <begin position="520"/>
        <end position="543"/>
    </location>
</feature>
<feature type="compositionally biased region" description="Low complexity" evidence="1">
    <location>
        <begin position="544"/>
        <end position="577"/>
    </location>
</feature>
<feature type="compositionally biased region" description="Low complexity" evidence="1">
    <location>
        <begin position="46"/>
        <end position="57"/>
    </location>
</feature>